<dbReference type="Pfam" id="PF03458">
    <property type="entry name" value="Gly_transporter"/>
    <property type="match status" value="2"/>
</dbReference>
<comment type="caution">
    <text evidence="9">The sequence shown here is derived from an EMBL/GenBank/DDBJ whole genome shotgun (WGS) entry which is preliminary data.</text>
</comment>
<evidence type="ECO:0000256" key="2">
    <source>
        <dbReference type="ARBA" id="ARBA00008193"/>
    </source>
</evidence>
<keyword evidence="4 7" id="KW-0812">Transmembrane</keyword>
<evidence type="ECO:0000313" key="9">
    <source>
        <dbReference type="EMBL" id="CAH0990588.1"/>
    </source>
</evidence>
<keyword evidence="3" id="KW-1003">Cell membrane</keyword>
<evidence type="ECO:0000256" key="7">
    <source>
        <dbReference type="SAM" id="Phobius"/>
    </source>
</evidence>
<evidence type="ECO:0000256" key="5">
    <source>
        <dbReference type="ARBA" id="ARBA00022989"/>
    </source>
</evidence>
<feature type="transmembrane region" description="Helical" evidence="7">
    <location>
        <begin position="6"/>
        <end position="29"/>
    </location>
</feature>
<protein>
    <recommendedName>
        <fullName evidence="8">Glycine transporter domain-containing protein</fullName>
    </recommendedName>
</protein>
<feature type="transmembrane region" description="Helical" evidence="7">
    <location>
        <begin position="70"/>
        <end position="89"/>
    </location>
</feature>
<keyword evidence="6 7" id="KW-0472">Membrane</keyword>
<evidence type="ECO:0000256" key="6">
    <source>
        <dbReference type="ARBA" id="ARBA00023136"/>
    </source>
</evidence>
<comment type="similarity">
    <text evidence="2">Belongs to the UPF0126 family.</text>
</comment>
<organism evidence="9 10">
    <name type="scientific">Sinobacterium norvegicum</name>
    <dbReference type="NCBI Taxonomy" id="1641715"/>
    <lineage>
        <taxon>Bacteria</taxon>
        <taxon>Pseudomonadati</taxon>
        <taxon>Pseudomonadota</taxon>
        <taxon>Gammaproteobacteria</taxon>
        <taxon>Cellvibrionales</taxon>
        <taxon>Spongiibacteraceae</taxon>
        <taxon>Sinobacterium</taxon>
    </lineage>
</organism>
<name>A0ABM9ABK8_9GAMM</name>
<evidence type="ECO:0000256" key="4">
    <source>
        <dbReference type="ARBA" id="ARBA00022692"/>
    </source>
</evidence>
<gene>
    <name evidence="9" type="ORF">SIN8267_00682</name>
</gene>
<dbReference type="Proteomes" id="UP000838100">
    <property type="component" value="Unassembled WGS sequence"/>
</dbReference>
<evidence type="ECO:0000259" key="8">
    <source>
        <dbReference type="Pfam" id="PF03458"/>
    </source>
</evidence>
<dbReference type="PANTHER" id="PTHR30506">
    <property type="entry name" value="INNER MEMBRANE PROTEIN"/>
    <property type="match status" value="1"/>
</dbReference>
<sequence length="215" mass="22771">MNEQLFSHFYFYGDLLGTAVFAVSGALAAAEKRMDILAFCLFGVLTAIGGGTARDLILNRDAVFWVADDIHLHIALASAVMTYFFAHSLSSISKPLVWMDAVGLSIFCVQGSAVALTLGASPTVAVVMGMMTATFGSIIRDTILDRPAVLLGPEIYVSAALVGSTTYVIMAEYDAINTLALLTGTAAAFTLRAAAIIFGLQLPKFKGISGYKRGR</sequence>
<dbReference type="PANTHER" id="PTHR30506:SF3">
    <property type="entry name" value="UPF0126 INNER MEMBRANE PROTEIN YADS-RELATED"/>
    <property type="match status" value="1"/>
</dbReference>
<dbReference type="EMBL" id="CAKLPX010000001">
    <property type="protein sequence ID" value="CAH0990588.1"/>
    <property type="molecule type" value="Genomic_DNA"/>
</dbReference>
<evidence type="ECO:0000313" key="10">
    <source>
        <dbReference type="Proteomes" id="UP000838100"/>
    </source>
</evidence>
<evidence type="ECO:0000256" key="1">
    <source>
        <dbReference type="ARBA" id="ARBA00004651"/>
    </source>
</evidence>
<feature type="transmembrane region" description="Helical" evidence="7">
    <location>
        <begin position="179"/>
        <end position="202"/>
    </location>
</feature>
<keyword evidence="10" id="KW-1185">Reference proteome</keyword>
<evidence type="ECO:0000256" key="3">
    <source>
        <dbReference type="ARBA" id="ARBA00022475"/>
    </source>
</evidence>
<dbReference type="RefSeq" id="WP_237443270.1">
    <property type="nucleotide sequence ID" value="NZ_CAKLPX010000001.1"/>
</dbReference>
<feature type="domain" description="Glycine transporter" evidence="8">
    <location>
        <begin position="14"/>
        <end position="86"/>
    </location>
</feature>
<keyword evidence="5 7" id="KW-1133">Transmembrane helix</keyword>
<dbReference type="InterPro" id="IPR005115">
    <property type="entry name" value="Gly_transporter"/>
</dbReference>
<accession>A0ABM9ABK8</accession>
<reference evidence="9" key="1">
    <citation type="submission" date="2021-12" db="EMBL/GenBank/DDBJ databases">
        <authorList>
            <person name="Rodrigo-Torres L."/>
            <person name="Arahal R. D."/>
            <person name="Lucena T."/>
        </authorList>
    </citation>
    <scope>NUCLEOTIDE SEQUENCE</scope>
    <source>
        <strain evidence="9">CECT 8267</strain>
    </source>
</reference>
<proteinExistence type="inferred from homology"/>
<feature type="transmembrane region" description="Helical" evidence="7">
    <location>
        <begin position="155"/>
        <end position="173"/>
    </location>
</feature>
<comment type="subcellular location">
    <subcellularLocation>
        <location evidence="1">Cell membrane</location>
        <topology evidence="1">Multi-pass membrane protein</topology>
    </subcellularLocation>
</comment>
<feature type="transmembrane region" description="Helical" evidence="7">
    <location>
        <begin position="36"/>
        <end position="58"/>
    </location>
</feature>
<feature type="domain" description="Glycine transporter" evidence="8">
    <location>
        <begin position="98"/>
        <end position="171"/>
    </location>
</feature>